<feature type="transmembrane region" description="Helical" evidence="1">
    <location>
        <begin position="197"/>
        <end position="217"/>
    </location>
</feature>
<dbReference type="AlphaFoldDB" id="R4YS70"/>
<accession>R4YS70</accession>
<organism evidence="2 3">
    <name type="scientific">Oleispira antarctica RB-8</name>
    <dbReference type="NCBI Taxonomy" id="698738"/>
    <lineage>
        <taxon>Bacteria</taxon>
        <taxon>Pseudomonadati</taxon>
        <taxon>Pseudomonadota</taxon>
        <taxon>Gammaproteobacteria</taxon>
        <taxon>Oceanospirillales</taxon>
        <taxon>Oceanospirillaceae</taxon>
        <taxon>Oleispira</taxon>
    </lineage>
</organism>
<dbReference type="PANTHER" id="PTHR36434">
    <property type="entry name" value="MEMBRANE PROTEASE YUGP-RELATED"/>
    <property type="match status" value="1"/>
</dbReference>
<keyword evidence="1" id="KW-1133">Transmembrane helix</keyword>
<keyword evidence="3" id="KW-1185">Reference proteome</keyword>
<dbReference type="EMBL" id="FO203512">
    <property type="protein sequence ID" value="CCK77780.1"/>
    <property type="molecule type" value="Genomic_DNA"/>
</dbReference>
<evidence type="ECO:0000256" key="1">
    <source>
        <dbReference type="SAM" id="Phobius"/>
    </source>
</evidence>
<feature type="transmembrane region" description="Helical" evidence="1">
    <location>
        <begin position="145"/>
        <end position="165"/>
    </location>
</feature>
<dbReference type="Pfam" id="PF04298">
    <property type="entry name" value="Zn_peptidase_2"/>
    <property type="match status" value="1"/>
</dbReference>
<dbReference type="KEGG" id="oai:OLEAN_C36040"/>
<dbReference type="PANTHER" id="PTHR36434:SF1">
    <property type="entry name" value="MEMBRANE PROTEASE YUGP-RELATED"/>
    <property type="match status" value="1"/>
</dbReference>
<gene>
    <name evidence="2" type="ORF">OLEAN_C36040</name>
</gene>
<proteinExistence type="predicted"/>
<dbReference type="HOGENOM" id="CLU_084406_0_0_6"/>
<evidence type="ECO:0000313" key="2">
    <source>
        <dbReference type="EMBL" id="CCK77780.1"/>
    </source>
</evidence>
<name>R4YS70_OLEAN</name>
<keyword evidence="1" id="KW-0812">Transmembrane</keyword>
<keyword evidence="1" id="KW-0472">Membrane</keyword>
<evidence type="ECO:0000313" key="3">
    <source>
        <dbReference type="Proteomes" id="UP000032749"/>
    </source>
</evidence>
<reference evidence="2 3" key="1">
    <citation type="journal article" date="2013" name="Nat. Commun.">
        <title>Genome sequence and functional genomic analysis of the oil-degrading bacterium Oleispira antarctica.</title>
        <authorList>
            <person name="Kube M."/>
            <person name="Chernikova T.N."/>
            <person name="Al-Ramahi Y."/>
            <person name="Beloqui A."/>
            <person name="Lopez-Cortez N."/>
            <person name="Guazzaroni M.E."/>
            <person name="Heipieper H.J."/>
            <person name="Klages S."/>
            <person name="Kotsyurbenko O.R."/>
            <person name="Langer I."/>
            <person name="Nechitaylo T.Y."/>
            <person name="Lunsdorf H."/>
            <person name="Fernandez M."/>
            <person name="Juarez S."/>
            <person name="Ciordia S."/>
            <person name="Singer A."/>
            <person name="Kagan O."/>
            <person name="Egorova O."/>
            <person name="Petit P.A."/>
            <person name="Stogios P."/>
            <person name="Kim Y."/>
            <person name="Tchigvintsev A."/>
            <person name="Flick R."/>
            <person name="Denaro R."/>
            <person name="Genovese M."/>
            <person name="Albar J.P."/>
            <person name="Reva O.N."/>
            <person name="Martinez-Gomariz M."/>
            <person name="Tran H."/>
            <person name="Ferrer M."/>
            <person name="Savchenko A."/>
            <person name="Yakunin A.F."/>
            <person name="Yakimov M.M."/>
            <person name="Golyshina O.V."/>
            <person name="Reinhardt R."/>
            <person name="Golyshin P.N."/>
        </authorList>
    </citation>
    <scope>NUCLEOTIDE SEQUENCE [LARGE SCALE GENOMIC DNA]</scope>
</reference>
<dbReference type="OrthoDB" id="9805386at2"/>
<evidence type="ECO:0008006" key="4">
    <source>
        <dbReference type="Google" id="ProtNLM"/>
    </source>
</evidence>
<dbReference type="STRING" id="698738.OLEAN_C36040"/>
<dbReference type="InterPro" id="IPR007395">
    <property type="entry name" value="Zn_peptidase_2"/>
</dbReference>
<protein>
    <recommendedName>
        <fullName evidence="4">Peptidase, membrane zinc metallopeptidase</fullName>
    </recommendedName>
</protein>
<dbReference type="PATRIC" id="fig|698738.3.peg.3751"/>
<dbReference type="Proteomes" id="UP000032749">
    <property type="component" value="Chromosome"/>
</dbReference>
<sequence length="225" mass="24894">MIWILVFILALALFLLPQWWVGRVLKRHSEPRDDFPGTGGELAQHLIKTQGLEGVKVESTDSGDHYDPMDKMVRLTPDKLEGHSLTAIVVAAHEVGHAIQDHNKETTFNARIKAAKFANVAQRITPVAFWISPLVALINPAASRVTLGVAVLSILASTLVHLITLPVEWDASFGKALPILEKGEYLNEQDMKGARQILLAAALTYVAGSLASLLNVWRWLRYLKH</sequence>